<protein>
    <submittedName>
        <fullName evidence="7">GMC family oxidoreductase</fullName>
    </submittedName>
</protein>
<evidence type="ECO:0000259" key="6">
    <source>
        <dbReference type="PROSITE" id="PS00623"/>
    </source>
</evidence>
<name>A0ABT4QTS4_9HYPH</name>
<accession>A0ABT4QTS4</accession>
<keyword evidence="2 5" id="KW-0285">Flavoprotein</keyword>
<keyword evidence="3 5" id="KW-0274">FAD</keyword>
<evidence type="ECO:0000256" key="2">
    <source>
        <dbReference type="ARBA" id="ARBA00022630"/>
    </source>
</evidence>
<dbReference type="Proteomes" id="UP001152178">
    <property type="component" value="Unassembled WGS sequence"/>
</dbReference>
<dbReference type="Pfam" id="PF00890">
    <property type="entry name" value="FAD_binding_2"/>
    <property type="match status" value="1"/>
</dbReference>
<dbReference type="InterPro" id="IPR000172">
    <property type="entry name" value="GMC_OxRdtase_N"/>
</dbReference>
<dbReference type="RefSeq" id="WP_269905481.1">
    <property type="nucleotide sequence ID" value="NZ_JAPFQA010000004.1"/>
</dbReference>
<gene>
    <name evidence="7" type="ORF">OOJ09_12365</name>
</gene>
<feature type="domain" description="Glucose-methanol-choline oxidoreductase N-terminal" evidence="6">
    <location>
        <begin position="73"/>
        <end position="96"/>
    </location>
</feature>
<proteinExistence type="inferred from homology"/>
<organism evidence="7 8">
    <name type="scientific">Mesorhizobium qingshengii</name>
    <dbReference type="NCBI Taxonomy" id="1165689"/>
    <lineage>
        <taxon>Bacteria</taxon>
        <taxon>Pseudomonadati</taxon>
        <taxon>Pseudomonadota</taxon>
        <taxon>Alphaproteobacteria</taxon>
        <taxon>Hyphomicrobiales</taxon>
        <taxon>Phyllobacteriaceae</taxon>
        <taxon>Mesorhizobium</taxon>
    </lineage>
</organism>
<evidence type="ECO:0000313" key="8">
    <source>
        <dbReference type="Proteomes" id="UP001152178"/>
    </source>
</evidence>
<dbReference type="PRINTS" id="PR00368">
    <property type="entry name" value="FADPNR"/>
</dbReference>
<dbReference type="PANTHER" id="PTHR46056:SF12">
    <property type="entry name" value="LONG-CHAIN-ALCOHOL OXIDASE"/>
    <property type="match status" value="1"/>
</dbReference>
<dbReference type="PROSITE" id="PS00623">
    <property type="entry name" value="GMC_OXRED_1"/>
    <property type="match status" value="1"/>
</dbReference>
<dbReference type="Pfam" id="PF00732">
    <property type="entry name" value="GMC_oxred_N"/>
    <property type="match status" value="1"/>
</dbReference>
<dbReference type="EMBL" id="JAPFQA010000004">
    <property type="protein sequence ID" value="MCZ8544980.1"/>
    <property type="molecule type" value="Genomic_DNA"/>
</dbReference>
<reference evidence="7" key="1">
    <citation type="submission" date="2022-11" db="EMBL/GenBank/DDBJ databases">
        <authorList>
            <person name="Coimbra C."/>
        </authorList>
    </citation>
    <scope>NUCLEOTIDE SEQUENCE</scope>
    <source>
        <strain evidence="7">Jales19</strain>
    </source>
</reference>
<sequence>MTADIVVIGSGPGGAVTATLCAEAGKSVLLVEEGQNLSLQSAPPFSKEELLLKYRNAGICIAVGPSKIAYVEGRCVGGGSEINRGLYHRAPEYLLDQWRAVFKVDDLSLDRLIPHFIACESTARIEYLHGDAPLISTRLRDGAARLGWQATEAPRLYRYGGEEKSGRKQSMSETFVPRFLAAGGRLIADTRANRLTRSGGKWHVKALHTPANGPPRPIEISADQIFVACGAVQTPALLRRSGLTRNIGNSLYFHPMLKVVAQFDEDVNNPGDLDPVHQIREFEPSFGMGCSISKRPMLGLAMVNHANHFAEIDRHWRRMGIYYVQAASGKATVRNLPFFRDPLVRVWQNGADLRKLADGLKRLAEALFSAGAVAVYPSVQGYPVLRSMEDVRNLPATFSGSDGSVTSVHVFSSCPMGGNEAICATDSFGRVRDADGLYIADASLLCGPTVVNPQGTVMAIAHRNATHAVESRFN</sequence>
<comment type="similarity">
    <text evidence="1 5">Belongs to the GMC oxidoreductase family.</text>
</comment>
<evidence type="ECO:0000256" key="3">
    <source>
        <dbReference type="ARBA" id="ARBA00022827"/>
    </source>
</evidence>
<dbReference type="Pfam" id="PF05199">
    <property type="entry name" value="GMC_oxred_C"/>
    <property type="match status" value="1"/>
</dbReference>
<comment type="caution">
    <text evidence="7">The sequence shown here is derived from an EMBL/GenBank/DDBJ whole genome shotgun (WGS) entry which is preliminary data.</text>
</comment>
<dbReference type="PANTHER" id="PTHR46056">
    <property type="entry name" value="LONG-CHAIN-ALCOHOL OXIDASE"/>
    <property type="match status" value="1"/>
</dbReference>
<dbReference type="Gene3D" id="3.50.50.60">
    <property type="entry name" value="FAD/NAD(P)-binding domain"/>
    <property type="match status" value="2"/>
</dbReference>
<keyword evidence="4" id="KW-0560">Oxidoreductase</keyword>
<evidence type="ECO:0000256" key="5">
    <source>
        <dbReference type="RuleBase" id="RU003968"/>
    </source>
</evidence>
<dbReference type="InterPro" id="IPR007867">
    <property type="entry name" value="GMC_OxRtase_C"/>
</dbReference>
<dbReference type="SUPFAM" id="SSF51905">
    <property type="entry name" value="FAD/NAD(P)-binding domain"/>
    <property type="match status" value="1"/>
</dbReference>
<evidence type="ECO:0000313" key="7">
    <source>
        <dbReference type="EMBL" id="MCZ8544980.1"/>
    </source>
</evidence>
<evidence type="ECO:0000256" key="4">
    <source>
        <dbReference type="ARBA" id="ARBA00023002"/>
    </source>
</evidence>
<keyword evidence="8" id="KW-1185">Reference proteome</keyword>
<dbReference type="InterPro" id="IPR036188">
    <property type="entry name" value="FAD/NAD-bd_sf"/>
</dbReference>
<dbReference type="InterPro" id="IPR003953">
    <property type="entry name" value="FAD-dep_OxRdtase_2_FAD-bd"/>
</dbReference>
<evidence type="ECO:0000256" key="1">
    <source>
        <dbReference type="ARBA" id="ARBA00010790"/>
    </source>
</evidence>